<feature type="region of interest" description="Disordered" evidence="1">
    <location>
        <begin position="83"/>
        <end position="111"/>
    </location>
</feature>
<gene>
    <name evidence="2" type="ORF">PAQ31011_01203</name>
</gene>
<keyword evidence="3" id="KW-1185">Reference proteome</keyword>
<reference evidence="2 3" key="1">
    <citation type="submission" date="2019-08" db="EMBL/GenBank/DDBJ databases">
        <authorList>
            <person name="Peeters C."/>
        </authorList>
    </citation>
    <scope>NUCLEOTIDE SEQUENCE [LARGE SCALE GENOMIC DNA]</scope>
    <source>
        <strain evidence="2 3">LMG 31011</strain>
    </source>
</reference>
<sequence>MPMVEGVDTNAAALAAQVLSQSDTPESSPHGNPTMANDLSCVTNCGGHSALLEHQENGHIRLLISTHSPGIPQLAVSIRTCPQTIDEGEPDKKIDETKEGEESGEVEDSPAALEDAKTVLKAAIDNRYHDGRTSKLPTSFWTLSKAGQQKVFASAMDWVLSNSSERTPKWFSAILDLAADEGLAGYLTKTVQQHTYDKLDNLVENRLVKSVIDAYGMRI</sequence>
<protein>
    <submittedName>
        <fullName evidence="2">Uncharacterized protein</fullName>
    </submittedName>
</protein>
<evidence type="ECO:0000313" key="3">
    <source>
        <dbReference type="Proteomes" id="UP000366819"/>
    </source>
</evidence>
<evidence type="ECO:0000313" key="2">
    <source>
        <dbReference type="EMBL" id="VVD82893.1"/>
    </source>
</evidence>
<organism evidence="2 3">
    <name type="scientific">Pandoraea aquatica</name>
    <dbReference type="NCBI Taxonomy" id="2508290"/>
    <lineage>
        <taxon>Bacteria</taxon>
        <taxon>Pseudomonadati</taxon>
        <taxon>Pseudomonadota</taxon>
        <taxon>Betaproteobacteria</taxon>
        <taxon>Burkholderiales</taxon>
        <taxon>Burkholderiaceae</taxon>
        <taxon>Pandoraea</taxon>
    </lineage>
</organism>
<dbReference type="AlphaFoldDB" id="A0A5E4T7D8"/>
<dbReference type="Proteomes" id="UP000366819">
    <property type="component" value="Unassembled WGS sequence"/>
</dbReference>
<dbReference type="OrthoDB" id="8942947at2"/>
<dbReference type="RefSeq" id="WP_150574984.1">
    <property type="nucleotide sequence ID" value="NZ_CABPSN010000002.1"/>
</dbReference>
<feature type="compositionally biased region" description="Basic and acidic residues" evidence="1">
    <location>
        <begin position="90"/>
        <end position="101"/>
    </location>
</feature>
<accession>A0A5E4T7D8</accession>
<dbReference type="EMBL" id="CABPSN010000002">
    <property type="protein sequence ID" value="VVD82893.1"/>
    <property type="molecule type" value="Genomic_DNA"/>
</dbReference>
<proteinExistence type="predicted"/>
<evidence type="ECO:0000256" key="1">
    <source>
        <dbReference type="SAM" id="MobiDB-lite"/>
    </source>
</evidence>
<name>A0A5E4T7D8_9BURK</name>